<sequence length="265" mass="28648">MQLSNTRALVTGASRGLGKSIAEVLARRGADVALVARSGDSLAVLAKELDGKAYPTDLCDPDAVEKLVDRVEADGPVDVLVNNAGIDHVGRFPEAGAQQVRDLLQVNLAAPMELCRQLMPRMVLRGRGHIVNVSSLGAISQGPGVTLYGTSKAGLSHFTAGIRSELRGKPVGTTLVQLGEVKTDMIDHIREFGPARRTIERSIKWRMIPPSALEPEVVAIAIADAIERNRRHVILPRQIVPMAKFTEFPRRVSEIMLTGIDQDSD</sequence>
<protein>
    <submittedName>
        <fullName evidence="4">Short-chain dehydrogenase</fullName>
    </submittedName>
</protein>
<dbReference type="GO" id="GO:0016020">
    <property type="term" value="C:membrane"/>
    <property type="evidence" value="ECO:0007669"/>
    <property type="project" value="TreeGrafter"/>
</dbReference>
<evidence type="ECO:0000313" key="4">
    <source>
        <dbReference type="EMBL" id="ORW04390.1"/>
    </source>
</evidence>
<evidence type="ECO:0000256" key="1">
    <source>
        <dbReference type="ARBA" id="ARBA00006484"/>
    </source>
</evidence>
<dbReference type="InterPro" id="IPR036291">
    <property type="entry name" value="NAD(P)-bd_dom_sf"/>
</dbReference>
<gene>
    <name evidence="4" type="ORF">AWC14_03875</name>
</gene>
<dbReference type="RefSeq" id="WP_057003332.1">
    <property type="nucleotide sequence ID" value="NZ_LLXQ01000022.1"/>
</dbReference>
<accession>A0A1X1Y077</accession>
<comment type="caution">
    <text evidence="4">The sequence shown here is derived from an EMBL/GenBank/DDBJ whole genome shotgun (WGS) entry which is preliminary data.</text>
</comment>
<dbReference type="SUPFAM" id="SSF51735">
    <property type="entry name" value="NAD(P)-binding Rossmann-fold domains"/>
    <property type="match status" value="1"/>
</dbReference>
<evidence type="ECO:0000256" key="2">
    <source>
        <dbReference type="ARBA" id="ARBA00023002"/>
    </source>
</evidence>
<dbReference type="PRINTS" id="PR00081">
    <property type="entry name" value="GDHRDH"/>
</dbReference>
<dbReference type="Gene3D" id="3.40.50.720">
    <property type="entry name" value="NAD(P)-binding Rossmann-like Domain"/>
    <property type="match status" value="1"/>
</dbReference>
<dbReference type="Proteomes" id="UP000193487">
    <property type="component" value="Unassembled WGS sequence"/>
</dbReference>
<dbReference type="CDD" id="cd05233">
    <property type="entry name" value="SDR_c"/>
    <property type="match status" value="1"/>
</dbReference>
<dbReference type="OrthoDB" id="9775296at2"/>
<proteinExistence type="inferred from homology"/>
<dbReference type="AlphaFoldDB" id="A0A1X1Y077"/>
<dbReference type="InterPro" id="IPR020904">
    <property type="entry name" value="Sc_DH/Rdtase_CS"/>
</dbReference>
<evidence type="ECO:0000256" key="3">
    <source>
        <dbReference type="RuleBase" id="RU000363"/>
    </source>
</evidence>
<dbReference type="Pfam" id="PF00106">
    <property type="entry name" value="adh_short"/>
    <property type="match status" value="1"/>
</dbReference>
<dbReference type="PRINTS" id="PR00080">
    <property type="entry name" value="SDRFAMILY"/>
</dbReference>
<dbReference type="PROSITE" id="PS00061">
    <property type="entry name" value="ADH_SHORT"/>
    <property type="match status" value="1"/>
</dbReference>
<reference evidence="4 5" key="1">
    <citation type="submission" date="2016-01" db="EMBL/GenBank/DDBJ databases">
        <title>The new phylogeny of the genus Mycobacterium.</title>
        <authorList>
            <person name="Tarcisio F."/>
            <person name="Conor M."/>
            <person name="Antonella G."/>
            <person name="Elisabetta G."/>
            <person name="Giulia F.S."/>
            <person name="Sara T."/>
            <person name="Anna F."/>
            <person name="Clotilde B."/>
            <person name="Roberto B."/>
            <person name="Veronica D.S."/>
            <person name="Fabio R."/>
            <person name="Monica P."/>
            <person name="Olivier J."/>
            <person name="Enrico T."/>
            <person name="Nicola S."/>
        </authorList>
    </citation>
    <scope>NUCLEOTIDE SEQUENCE [LARGE SCALE GENOMIC DNA]</scope>
    <source>
        <strain evidence="4 5">DSM 45166</strain>
    </source>
</reference>
<comment type="similarity">
    <text evidence="1 3">Belongs to the short-chain dehydrogenases/reductases (SDR) family.</text>
</comment>
<dbReference type="GO" id="GO:0016491">
    <property type="term" value="F:oxidoreductase activity"/>
    <property type="evidence" value="ECO:0007669"/>
    <property type="project" value="UniProtKB-KW"/>
</dbReference>
<keyword evidence="2" id="KW-0560">Oxidoreductase</keyword>
<evidence type="ECO:0000313" key="5">
    <source>
        <dbReference type="Proteomes" id="UP000193487"/>
    </source>
</evidence>
<dbReference type="PANTHER" id="PTHR44196:SF1">
    <property type="entry name" value="DEHYDROGENASE_REDUCTASE SDR FAMILY MEMBER 7B"/>
    <property type="match status" value="1"/>
</dbReference>
<name>A0A1X1Y077_9MYCO</name>
<organism evidence="4 5">
    <name type="scientific">Mycobacterium kyorinense</name>
    <dbReference type="NCBI Taxonomy" id="487514"/>
    <lineage>
        <taxon>Bacteria</taxon>
        <taxon>Bacillati</taxon>
        <taxon>Actinomycetota</taxon>
        <taxon>Actinomycetes</taxon>
        <taxon>Mycobacteriales</taxon>
        <taxon>Mycobacteriaceae</taxon>
        <taxon>Mycobacterium</taxon>
    </lineage>
</organism>
<dbReference type="InterPro" id="IPR002347">
    <property type="entry name" value="SDR_fam"/>
</dbReference>
<dbReference type="EMBL" id="LQPE01000106">
    <property type="protein sequence ID" value="ORW04390.1"/>
    <property type="molecule type" value="Genomic_DNA"/>
</dbReference>
<keyword evidence="5" id="KW-1185">Reference proteome</keyword>
<dbReference type="PANTHER" id="PTHR44196">
    <property type="entry name" value="DEHYDROGENASE/REDUCTASE SDR FAMILY MEMBER 7B"/>
    <property type="match status" value="1"/>
</dbReference>